<gene>
    <name evidence="1" type="primary">Cnig_chr_V.g21537</name>
    <name evidence="1" type="ORF">B9Z55_021537</name>
</gene>
<accession>A0A2G5TSJ3</accession>
<dbReference type="EMBL" id="PDUG01000005">
    <property type="protein sequence ID" value="PIC30218.1"/>
    <property type="molecule type" value="Genomic_DNA"/>
</dbReference>
<dbReference type="Proteomes" id="UP000230233">
    <property type="component" value="Chromosome V"/>
</dbReference>
<sequence>MASIKRGEFMEAIGALKRKGTWTENRRQYMVNKSKELTMPNAKEAELNPKFIFTNNEPIILDVCFECVNLNRKLPAEDVDEQHQKISLVLCRICRANWNSQRRNRFFKYDMLCFKREYDAKMKNAEKLLEETVASK</sequence>
<proteinExistence type="predicted"/>
<evidence type="ECO:0000313" key="1">
    <source>
        <dbReference type="EMBL" id="PIC30218.1"/>
    </source>
</evidence>
<dbReference type="OrthoDB" id="5886922at2759"/>
<organism evidence="1 2">
    <name type="scientific">Caenorhabditis nigoni</name>
    <dbReference type="NCBI Taxonomy" id="1611254"/>
    <lineage>
        <taxon>Eukaryota</taxon>
        <taxon>Metazoa</taxon>
        <taxon>Ecdysozoa</taxon>
        <taxon>Nematoda</taxon>
        <taxon>Chromadorea</taxon>
        <taxon>Rhabditida</taxon>
        <taxon>Rhabditina</taxon>
        <taxon>Rhabditomorpha</taxon>
        <taxon>Rhabditoidea</taxon>
        <taxon>Rhabditidae</taxon>
        <taxon>Peloderinae</taxon>
        <taxon>Caenorhabditis</taxon>
    </lineage>
</organism>
<reference evidence="2" key="1">
    <citation type="submission" date="2017-10" db="EMBL/GenBank/DDBJ databases">
        <title>Rapid genome shrinkage in a self-fertile nematode reveals novel sperm competition proteins.</title>
        <authorList>
            <person name="Yin D."/>
            <person name="Schwarz E.M."/>
            <person name="Thomas C.G."/>
            <person name="Felde R.L."/>
            <person name="Korf I.F."/>
            <person name="Cutter A.D."/>
            <person name="Schartner C.M."/>
            <person name="Ralston E.J."/>
            <person name="Meyer B.J."/>
            <person name="Haag E.S."/>
        </authorList>
    </citation>
    <scope>NUCLEOTIDE SEQUENCE [LARGE SCALE GENOMIC DNA]</scope>
    <source>
        <strain evidence="2">JU1422</strain>
    </source>
</reference>
<name>A0A2G5TSJ3_9PELO</name>
<dbReference type="AlphaFoldDB" id="A0A2G5TSJ3"/>
<protein>
    <submittedName>
        <fullName evidence="1">Uncharacterized protein</fullName>
    </submittedName>
</protein>
<comment type="caution">
    <text evidence="1">The sequence shown here is derived from an EMBL/GenBank/DDBJ whole genome shotgun (WGS) entry which is preliminary data.</text>
</comment>
<evidence type="ECO:0000313" key="2">
    <source>
        <dbReference type="Proteomes" id="UP000230233"/>
    </source>
</evidence>
<keyword evidence="2" id="KW-1185">Reference proteome</keyword>